<sequence length="299" mass="33279">MSTYVPWTSVEETIQKEATKVVYVYFDTPSDADKTEKIASKLGEILGPHRTDLIQTRVDASQLDTNQLANLGVTQVPFIQLYYQGKLKVGLDASHAFIDRLLLPQIGWYAGDKSHEKEDALTPVDYVKLTEEIERRTLAESDFLANCSNVSAAIWDAFKQADRPVNWAGFYLNRPIEGTEKRLLILGPFQGKPACTRIEFHRGVCGACASTRRIQRVPVVKNFPGHIACDDASQSEIVLPIIVNGELIGLLDMDCPNEYGFTIADAAGLQGIVDLFAARTHWESFSLSVRTAPIEEHDH</sequence>
<name>A0A6G0XHP1_9STRA</name>
<dbReference type="Pfam" id="PF01590">
    <property type="entry name" value="GAF"/>
    <property type="match status" value="1"/>
</dbReference>
<dbReference type="VEuPathDB" id="FungiDB:AeMF1_018177"/>
<organism evidence="3 4">
    <name type="scientific">Aphanomyces euteiches</name>
    <dbReference type="NCBI Taxonomy" id="100861"/>
    <lineage>
        <taxon>Eukaryota</taxon>
        <taxon>Sar</taxon>
        <taxon>Stramenopiles</taxon>
        <taxon>Oomycota</taxon>
        <taxon>Saprolegniomycetes</taxon>
        <taxon>Saprolegniales</taxon>
        <taxon>Verrucalvaceae</taxon>
        <taxon>Aphanomyces</taxon>
    </lineage>
</organism>
<dbReference type="AlphaFoldDB" id="A0A6G0XHP1"/>
<evidence type="ECO:0000256" key="1">
    <source>
        <dbReference type="ARBA" id="ARBA00038454"/>
    </source>
</evidence>
<keyword evidence="4" id="KW-1185">Reference proteome</keyword>
<dbReference type="Proteomes" id="UP000481153">
    <property type="component" value="Unassembled WGS sequence"/>
</dbReference>
<dbReference type="GO" id="GO:0033745">
    <property type="term" value="F:L-methionine-(R)-S-oxide reductase activity"/>
    <property type="evidence" value="ECO:0007669"/>
    <property type="project" value="TreeGrafter"/>
</dbReference>
<gene>
    <name evidence="3" type="ORF">Ae201684_004882</name>
</gene>
<dbReference type="PANTHER" id="PTHR21021">
    <property type="entry name" value="GAF/PUTATIVE CYTOSKELETAL PROTEIN"/>
    <property type="match status" value="1"/>
</dbReference>
<reference evidence="3 4" key="1">
    <citation type="submission" date="2019-07" db="EMBL/GenBank/DDBJ databases">
        <title>Genomics analysis of Aphanomyces spp. identifies a new class of oomycete effector associated with host adaptation.</title>
        <authorList>
            <person name="Gaulin E."/>
        </authorList>
    </citation>
    <scope>NUCLEOTIDE SEQUENCE [LARGE SCALE GENOMIC DNA]</scope>
    <source>
        <strain evidence="3 4">ATCC 201684</strain>
    </source>
</reference>
<dbReference type="GO" id="GO:0005829">
    <property type="term" value="C:cytosol"/>
    <property type="evidence" value="ECO:0007669"/>
    <property type="project" value="TreeGrafter"/>
</dbReference>
<evidence type="ECO:0000313" key="4">
    <source>
        <dbReference type="Proteomes" id="UP000481153"/>
    </source>
</evidence>
<comment type="similarity">
    <text evidence="1">Belongs to the free Met sulfoxide reductase family.</text>
</comment>
<accession>A0A6G0XHP1</accession>
<evidence type="ECO:0000313" key="3">
    <source>
        <dbReference type="EMBL" id="KAF0739714.1"/>
    </source>
</evidence>
<dbReference type="InterPro" id="IPR051330">
    <property type="entry name" value="Phosphatase_reg/MetRdx"/>
</dbReference>
<protein>
    <recommendedName>
        <fullName evidence="2">GAF domain-containing protein</fullName>
    </recommendedName>
</protein>
<dbReference type="SUPFAM" id="SSF55781">
    <property type="entry name" value="GAF domain-like"/>
    <property type="match status" value="1"/>
</dbReference>
<dbReference type="PANTHER" id="PTHR21021:SF15">
    <property type="entry name" value="FREE METHIONINE-R-SULFOXIDE REDUCTASE"/>
    <property type="match status" value="1"/>
</dbReference>
<dbReference type="Gene3D" id="3.30.450.40">
    <property type="match status" value="1"/>
</dbReference>
<dbReference type="InterPro" id="IPR003018">
    <property type="entry name" value="GAF"/>
</dbReference>
<dbReference type="InterPro" id="IPR029016">
    <property type="entry name" value="GAF-like_dom_sf"/>
</dbReference>
<evidence type="ECO:0000259" key="2">
    <source>
        <dbReference type="Pfam" id="PF01590"/>
    </source>
</evidence>
<comment type="caution">
    <text evidence="3">The sequence shown here is derived from an EMBL/GenBank/DDBJ whole genome shotgun (WGS) entry which is preliminary data.</text>
</comment>
<proteinExistence type="inferred from homology"/>
<dbReference type="EMBL" id="VJMJ01000063">
    <property type="protein sequence ID" value="KAF0739714.1"/>
    <property type="molecule type" value="Genomic_DNA"/>
</dbReference>
<feature type="domain" description="GAF" evidence="2">
    <location>
        <begin position="172"/>
        <end position="278"/>
    </location>
</feature>